<organism evidence="3 4">
    <name type="scientific">Pichia inconspicua</name>
    <dbReference type="NCBI Taxonomy" id="52247"/>
    <lineage>
        <taxon>Eukaryota</taxon>
        <taxon>Fungi</taxon>
        <taxon>Dikarya</taxon>
        <taxon>Ascomycota</taxon>
        <taxon>Saccharomycotina</taxon>
        <taxon>Pichiomycetes</taxon>
        <taxon>Pichiales</taxon>
        <taxon>Pichiaceae</taxon>
        <taxon>Pichia</taxon>
    </lineage>
</organism>
<dbReference type="GO" id="GO:0050660">
    <property type="term" value="F:flavin adenine dinucleotide binding"/>
    <property type="evidence" value="ECO:0007669"/>
    <property type="project" value="InterPro"/>
</dbReference>
<feature type="region of interest" description="Disordered" evidence="1">
    <location>
        <begin position="45"/>
        <end position="67"/>
    </location>
</feature>
<dbReference type="OrthoDB" id="3991114at2759"/>
<sequence length="526" mass="60009">MKTEIWLFKYKKVLNMLKYFLGRADFGKLYKTRSAIRWIITGPTKTRSKPLSPAKRSSNDEKSSSTPFDSSFTFQLFLLVGAMGAGYTLGKTTILTSPPATLFPEGSITTAKVLKDLEKEDKERENKQYDMFKRCALRILEQKGIEVDVKYGKNEALYNEDYCSKDIAEIMNAVDTMTDVFFGKNPEKWEGKSFTWYPQTTEDVSLILKNCQEFKIPVYTEYSRVRNEGLTFSIDLSKFKHSLSTYDRKEINCNIANEDLKLKYNVDDYLMKNLSATDLFFIGCGTKLPHSDNRLINNAFDTNMVDAIEVVLPDGNITTICNDENDSTYGLFQTLSKFQNELCIITKLKIEREKLEKYKGSHSLVVIGANSLEKLNKVVQEIRLDCKIALIDNNGCREISKRYGNYSTFAIFKIDDTESKLNKRFVNGDGIPNEIKIEKIPLCELNTQTQSGYLSDKENESKRVVLVKRDINESSLNTYYVSNPLEVEDKDEINTSLHRRIKLALDPARILNPGVGVSLRAKSSAQ</sequence>
<gene>
    <name evidence="3" type="ORF">CANINC_003420</name>
</gene>
<evidence type="ECO:0000313" key="3">
    <source>
        <dbReference type="EMBL" id="TID21936.1"/>
    </source>
</evidence>
<accession>A0A4T0WYY8</accession>
<reference evidence="3 4" key="1">
    <citation type="journal article" date="2019" name="Front. Genet.">
        <title>Whole-Genome Sequencing of the Opportunistic Yeast Pathogen Candida inconspicua Uncovers Its Hybrid Origin.</title>
        <authorList>
            <person name="Mixao V."/>
            <person name="Hansen A.P."/>
            <person name="Saus E."/>
            <person name="Boekhout T."/>
            <person name="Lass-Florl C."/>
            <person name="Gabaldon T."/>
        </authorList>
    </citation>
    <scope>NUCLEOTIDE SEQUENCE [LARGE SCALE GENOMIC DNA]</scope>
    <source>
        <strain evidence="3 4">CBS 180</strain>
    </source>
</reference>
<keyword evidence="4" id="KW-1185">Reference proteome</keyword>
<dbReference type="EMBL" id="SELW01000551">
    <property type="protein sequence ID" value="TID21936.1"/>
    <property type="molecule type" value="Genomic_DNA"/>
</dbReference>
<proteinExistence type="predicted"/>
<dbReference type="Pfam" id="PF02913">
    <property type="entry name" value="FAD-oxidase_C"/>
    <property type="match status" value="1"/>
</dbReference>
<dbReference type="InterPro" id="IPR004113">
    <property type="entry name" value="FAD-bd_oxidored_4_C"/>
</dbReference>
<dbReference type="AlphaFoldDB" id="A0A4T0WYY8"/>
<evidence type="ECO:0000313" key="4">
    <source>
        <dbReference type="Proteomes" id="UP000307173"/>
    </source>
</evidence>
<dbReference type="Proteomes" id="UP000307173">
    <property type="component" value="Unassembled WGS sequence"/>
</dbReference>
<evidence type="ECO:0000259" key="2">
    <source>
        <dbReference type="Pfam" id="PF02913"/>
    </source>
</evidence>
<protein>
    <recommendedName>
        <fullName evidence="2">FAD-binding oxidoreductase/transferase type 4 C-terminal domain-containing protein</fullName>
    </recommendedName>
</protein>
<comment type="caution">
    <text evidence="3">The sequence shown here is derived from an EMBL/GenBank/DDBJ whole genome shotgun (WGS) entry which is preliminary data.</text>
</comment>
<evidence type="ECO:0000256" key="1">
    <source>
        <dbReference type="SAM" id="MobiDB-lite"/>
    </source>
</evidence>
<name>A0A4T0WYY8_9ASCO</name>
<feature type="domain" description="FAD-binding oxidoreductase/transferase type 4 C-terminal" evidence="2">
    <location>
        <begin position="489"/>
        <end position="514"/>
    </location>
</feature>
<dbReference type="GO" id="GO:0003824">
    <property type="term" value="F:catalytic activity"/>
    <property type="evidence" value="ECO:0007669"/>
    <property type="project" value="InterPro"/>
</dbReference>